<reference evidence="2 3" key="1">
    <citation type="journal article" date="2018" name="Sci. Rep.">
        <title>Comparative genomics provides insights into the lifestyle and reveals functional heterogeneity of dark septate endophytic fungi.</title>
        <authorList>
            <person name="Knapp D.G."/>
            <person name="Nemeth J.B."/>
            <person name="Barry K."/>
            <person name="Hainaut M."/>
            <person name="Henrissat B."/>
            <person name="Johnson J."/>
            <person name="Kuo A."/>
            <person name="Lim J.H.P."/>
            <person name="Lipzen A."/>
            <person name="Nolan M."/>
            <person name="Ohm R.A."/>
            <person name="Tamas L."/>
            <person name="Grigoriev I.V."/>
            <person name="Spatafora J.W."/>
            <person name="Nagy L.G."/>
            <person name="Kovacs G.M."/>
        </authorList>
    </citation>
    <scope>NUCLEOTIDE SEQUENCE [LARGE SCALE GENOMIC DNA]</scope>
    <source>
        <strain evidence="2 3">DSE2036</strain>
    </source>
</reference>
<keyword evidence="3" id="KW-1185">Reference proteome</keyword>
<evidence type="ECO:0000313" key="2">
    <source>
        <dbReference type="EMBL" id="PVH90800.1"/>
    </source>
</evidence>
<dbReference type="EMBL" id="KZ806093">
    <property type="protein sequence ID" value="PVH90800.1"/>
    <property type="molecule type" value="Genomic_DNA"/>
</dbReference>
<feature type="region of interest" description="Disordered" evidence="1">
    <location>
        <begin position="1"/>
        <end position="78"/>
    </location>
</feature>
<evidence type="ECO:0000256" key="1">
    <source>
        <dbReference type="SAM" id="MobiDB-lite"/>
    </source>
</evidence>
<evidence type="ECO:0000313" key="3">
    <source>
        <dbReference type="Proteomes" id="UP000244855"/>
    </source>
</evidence>
<feature type="compositionally biased region" description="Acidic residues" evidence="1">
    <location>
        <begin position="123"/>
        <end position="145"/>
    </location>
</feature>
<dbReference type="AlphaFoldDB" id="A0A2V1CYJ2"/>
<feature type="compositionally biased region" description="Polar residues" evidence="1">
    <location>
        <begin position="167"/>
        <end position="176"/>
    </location>
</feature>
<accession>A0A2V1CYJ2</accession>
<feature type="region of interest" description="Disordered" evidence="1">
    <location>
        <begin position="123"/>
        <end position="176"/>
    </location>
</feature>
<dbReference type="STRING" id="97972.A0A2V1CYJ2"/>
<proteinExistence type="predicted"/>
<dbReference type="Proteomes" id="UP000244855">
    <property type="component" value="Unassembled WGS sequence"/>
</dbReference>
<dbReference type="OrthoDB" id="4207238at2759"/>
<protein>
    <submittedName>
        <fullName evidence="2">Uncharacterized protein</fullName>
    </submittedName>
</protein>
<name>A0A2V1CYJ2_9PLEO</name>
<sequence>MSLDLSKKSLRGRLQLLSDEERERLPSPTQPSLQAGRKRKPRSPIVVESSEEDSDDAALPTTEDTADPPPAPIAVINPLQYPNANGMILDWARRIHEDPDDEVEEEDVRDIPMVSDDIHELDPELESDNTSDSDSQDFEALSEGDSEPRIPIDLEDLEGSFPPAPSAQVSYDDQSTPLEHRARPLDLTKLALQLGLWLENKGIGRTGYLSLLKILQGMKDVAEIAKLPATLDAIQDGIHRALPLITMRKKEIPLDGSKLLTGASLKHNLEFFDPKALFSTLANSTESRAQCHYGMATFVNNSIELYNLSA</sequence>
<organism evidence="2 3">
    <name type="scientific">Periconia macrospinosa</name>
    <dbReference type="NCBI Taxonomy" id="97972"/>
    <lineage>
        <taxon>Eukaryota</taxon>
        <taxon>Fungi</taxon>
        <taxon>Dikarya</taxon>
        <taxon>Ascomycota</taxon>
        <taxon>Pezizomycotina</taxon>
        <taxon>Dothideomycetes</taxon>
        <taxon>Pleosporomycetidae</taxon>
        <taxon>Pleosporales</taxon>
        <taxon>Massarineae</taxon>
        <taxon>Periconiaceae</taxon>
        <taxon>Periconia</taxon>
    </lineage>
</organism>
<gene>
    <name evidence="2" type="ORF">DM02DRAFT_664661</name>
</gene>